<keyword evidence="2" id="KW-1185">Reference proteome</keyword>
<evidence type="ECO:0008006" key="3">
    <source>
        <dbReference type="Google" id="ProtNLM"/>
    </source>
</evidence>
<evidence type="ECO:0000313" key="1">
    <source>
        <dbReference type="EMBL" id="SEB74125.1"/>
    </source>
</evidence>
<evidence type="ECO:0000313" key="2">
    <source>
        <dbReference type="Proteomes" id="UP000183561"/>
    </source>
</evidence>
<organism evidence="1 2">
    <name type="scientific">Rhodococcus koreensis</name>
    <dbReference type="NCBI Taxonomy" id="99653"/>
    <lineage>
        <taxon>Bacteria</taxon>
        <taxon>Bacillati</taxon>
        <taxon>Actinomycetota</taxon>
        <taxon>Actinomycetes</taxon>
        <taxon>Mycobacteriales</taxon>
        <taxon>Nocardiaceae</taxon>
        <taxon>Rhodococcus</taxon>
    </lineage>
</organism>
<accession>A0A1H4LV14</accession>
<name>A0A1H4LV14_9NOCA</name>
<dbReference type="Proteomes" id="UP000183561">
    <property type="component" value="Unassembled WGS sequence"/>
</dbReference>
<dbReference type="Pfam" id="PF11239">
    <property type="entry name" value="DUF3040"/>
    <property type="match status" value="1"/>
</dbReference>
<dbReference type="AlphaFoldDB" id="A0A1H4LV14"/>
<protein>
    <recommendedName>
        <fullName evidence="3">DUF3040 domain-containing protein</fullName>
    </recommendedName>
</protein>
<dbReference type="OrthoDB" id="4461689at2"/>
<sequence length="134" mass="14617">MLSDDERNALCEIEQRLLASSPTLVRVFHGVTPRPPYDRSVRVRLRVLVLAVTFGMFALRGPRVFNDAEITVRKSSPTPRTTRAVPARNRLAVGGSHSASAIPVDTDTVRILDPSTASGAVLIPWPPREVPAPN</sequence>
<dbReference type="InterPro" id="IPR021401">
    <property type="entry name" value="DUF3040"/>
</dbReference>
<gene>
    <name evidence="1" type="ORF">SAMN04490239_1464</name>
</gene>
<dbReference type="EMBL" id="FNSV01000005">
    <property type="protein sequence ID" value="SEB74125.1"/>
    <property type="molecule type" value="Genomic_DNA"/>
</dbReference>
<proteinExistence type="predicted"/>
<reference evidence="2" key="1">
    <citation type="submission" date="2016-10" db="EMBL/GenBank/DDBJ databases">
        <authorList>
            <person name="Varghese N."/>
            <person name="Submissions S."/>
        </authorList>
    </citation>
    <scope>NUCLEOTIDE SEQUENCE [LARGE SCALE GENOMIC DNA]</scope>
    <source>
        <strain evidence="2">DSM 44498</strain>
    </source>
</reference>